<dbReference type="GO" id="GO:0005886">
    <property type="term" value="C:plasma membrane"/>
    <property type="evidence" value="ECO:0007669"/>
    <property type="project" value="UniProtKB-SubCell"/>
</dbReference>
<dbReference type="InterPro" id="IPR037294">
    <property type="entry name" value="ABC_BtuC-like"/>
</dbReference>
<dbReference type="Pfam" id="PF01497">
    <property type="entry name" value="Peripla_BP_2"/>
    <property type="match status" value="1"/>
</dbReference>
<evidence type="ECO:0000256" key="2">
    <source>
        <dbReference type="ARBA" id="ARBA00007935"/>
    </source>
</evidence>
<reference evidence="11" key="2">
    <citation type="journal article" date="2011" name="Microb. Ecol.">
        <title>Taxonomic and Functional Metagenomic Profiling of the Microbial Community in the Anoxic Sediment of a Sub-saline Shallow Lake (Laguna de Carrizo, Central Spain).</title>
        <authorList>
            <person name="Ferrer M."/>
            <person name="Guazzaroni M.E."/>
            <person name="Richter M."/>
            <person name="Garcia-Salamanca A."/>
            <person name="Yarza P."/>
            <person name="Suarez-Suarez A."/>
            <person name="Solano J."/>
            <person name="Alcaide M."/>
            <person name="van Dillewijn P."/>
            <person name="Molina-Henares M.A."/>
            <person name="Lopez-Cortes N."/>
            <person name="Al-Ramahi Y."/>
            <person name="Guerrero C."/>
            <person name="Acosta A."/>
            <person name="de Eugenio L.I."/>
            <person name="Martinez V."/>
            <person name="Marques S."/>
            <person name="Rojo F."/>
            <person name="Santero E."/>
            <person name="Genilloud O."/>
            <person name="Perez-Perez J."/>
            <person name="Rossello-Mora R."/>
            <person name="Ramos J.L."/>
        </authorList>
    </citation>
    <scope>NUCLEOTIDE SEQUENCE</scope>
</reference>
<evidence type="ECO:0000313" key="11">
    <source>
        <dbReference type="EMBL" id="EFK97796.1"/>
    </source>
</evidence>
<keyword evidence="3" id="KW-0813">Transport</keyword>
<dbReference type="NCBIfam" id="NF038402">
    <property type="entry name" value="TroA_like"/>
    <property type="match status" value="1"/>
</dbReference>
<dbReference type="EMBL" id="ADZX01000016">
    <property type="protein sequence ID" value="EFK97796.1"/>
    <property type="molecule type" value="Genomic_DNA"/>
</dbReference>
<keyword evidence="5 9" id="KW-0812">Transmembrane</keyword>
<feature type="transmembrane region" description="Helical" evidence="9">
    <location>
        <begin position="447"/>
        <end position="469"/>
    </location>
</feature>
<comment type="subcellular location">
    <subcellularLocation>
        <location evidence="1">Cell membrane</location>
        <topology evidence="1">Multi-pass membrane protein</topology>
    </subcellularLocation>
</comment>
<sequence length="505" mass="52528">MGLFGLVMTLAAQAAGTEVTDERGVTTRWASPPQRIVSLLPSLTETVCELGACARLVGVDRYSNWPASVRSLPQLGGGIDPNVEAVLALRPDAVLIAHSSRAVDQLLALGLKVVVLEPKNSADVQRVLRQVGQLLGVDEAQTQGVWRQIDAAVSAAAQSLPVRVKNTRVYFEVNSAPYGAGEASFIGETLARLGARNILPASMGPFPPAQPRIRGAIQPRPDHGRRPELRWHVAAPRLGGHPRAARKPPVCVQRRRVRRAGAPWPSHGRLRPPDGRLPAQQGAMRVPAAPVMNLLAHTPTAAPRPQRRAWWLGAGLLALSLVLGVLGLGVGSTGLEAVWQMLADPVAAQIVRDIRAPRTLGAFAAGALLGLAGAVAQGLFRNPLADPFLLGSASGASLGVVVALVSLGISPFAAGWAVRLGLTGAAFMGAVAAVLLTLALARGVQHTLRLLLAGVVVGVVLGALASLVTLSFPDTLQAMQVFMLGSTAFVGWSACALMAGCGCCA</sequence>
<dbReference type="InterPro" id="IPR002491">
    <property type="entry name" value="ABC_transptr_periplasmic_BD"/>
</dbReference>
<dbReference type="PROSITE" id="PS50983">
    <property type="entry name" value="FE_B12_PBP"/>
    <property type="match status" value="1"/>
</dbReference>
<keyword evidence="4" id="KW-1003">Cell membrane</keyword>
<evidence type="ECO:0000256" key="5">
    <source>
        <dbReference type="ARBA" id="ARBA00022692"/>
    </source>
</evidence>
<dbReference type="Gene3D" id="3.40.50.1980">
    <property type="entry name" value="Nitrogenase molybdenum iron protein domain"/>
    <property type="match status" value="2"/>
</dbReference>
<feature type="transmembrane region" description="Helical" evidence="9">
    <location>
        <begin position="360"/>
        <end position="380"/>
    </location>
</feature>
<comment type="caution">
    <text evidence="11">The sequence shown here is derived from an EMBL/GenBank/DDBJ whole genome shotgun (WGS) entry which is preliminary data.</text>
</comment>
<name>D9PF66_9ZZZZ</name>
<protein>
    <submittedName>
        <fullName evidence="11">Bacterial transport system permease protein (Periplasmic binding protein)</fullName>
    </submittedName>
</protein>
<evidence type="ECO:0000256" key="6">
    <source>
        <dbReference type="ARBA" id="ARBA00022729"/>
    </source>
</evidence>
<evidence type="ECO:0000256" key="8">
    <source>
        <dbReference type="ARBA" id="ARBA00023136"/>
    </source>
</evidence>
<feature type="transmembrane region" description="Helical" evidence="9">
    <location>
        <begin position="481"/>
        <end position="500"/>
    </location>
</feature>
<proteinExistence type="inferred from homology"/>
<dbReference type="Gene3D" id="1.10.3470.10">
    <property type="entry name" value="ABC transporter involved in vitamin B12 uptake, BtuC"/>
    <property type="match status" value="1"/>
</dbReference>
<dbReference type="SUPFAM" id="SSF53807">
    <property type="entry name" value="Helical backbone' metal receptor"/>
    <property type="match status" value="1"/>
</dbReference>
<dbReference type="AlphaFoldDB" id="D9PF66"/>
<dbReference type="InterPro" id="IPR054828">
    <property type="entry name" value="Vit_B12_bind_prot"/>
</dbReference>
<evidence type="ECO:0000256" key="7">
    <source>
        <dbReference type="ARBA" id="ARBA00022989"/>
    </source>
</evidence>
<evidence type="ECO:0000256" key="3">
    <source>
        <dbReference type="ARBA" id="ARBA00022448"/>
    </source>
</evidence>
<evidence type="ECO:0000256" key="4">
    <source>
        <dbReference type="ARBA" id="ARBA00022475"/>
    </source>
</evidence>
<gene>
    <name evidence="11" type="ORF">LDC_0144</name>
</gene>
<organism evidence="11">
    <name type="scientific">sediment metagenome</name>
    <dbReference type="NCBI Taxonomy" id="749907"/>
    <lineage>
        <taxon>unclassified sequences</taxon>
        <taxon>metagenomes</taxon>
        <taxon>ecological metagenomes</taxon>
    </lineage>
</organism>
<comment type="similarity">
    <text evidence="2">Belongs to the binding-protein-dependent transport system permease family. FecCD subfamily.</text>
</comment>
<dbReference type="PANTHER" id="PTHR30472:SF25">
    <property type="entry name" value="ABC TRANSPORTER PERMEASE PROTEIN MJ0876-RELATED"/>
    <property type="match status" value="1"/>
</dbReference>
<evidence type="ECO:0000256" key="1">
    <source>
        <dbReference type="ARBA" id="ARBA00004651"/>
    </source>
</evidence>
<feature type="transmembrane region" description="Helical" evidence="9">
    <location>
        <begin position="309"/>
        <end position="339"/>
    </location>
</feature>
<keyword evidence="7 9" id="KW-1133">Transmembrane helix</keyword>
<keyword evidence="6" id="KW-0732">Signal</keyword>
<feature type="transmembrane region" description="Helical" evidence="9">
    <location>
        <begin position="420"/>
        <end position="441"/>
    </location>
</feature>
<dbReference type="SUPFAM" id="SSF81345">
    <property type="entry name" value="ABC transporter involved in vitamin B12 uptake, BtuC"/>
    <property type="match status" value="1"/>
</dbReference>
<feature type="domain" description="Fe/B12 periplasmic-binding" evidence="10">
    <location>
        <begin position="35"/>
        <end position="295"/>
    </location>
</feature>
<reference evidence="11" key="1">
    <citation type="submission" date="2010-07" db="EMBL/GenBank/DDBJ databases">
        <authorList>
            <consortium name="CONSOLIDER consortium CSD2007-00005"/>
            <person name="Guazzaroni M.-E."/>
            <person name="Richter M."/>
            <person name="Garcia-Salamanca A."/>
            <person name="Yarza P."/>
            <person name="Ferrer M."/>
        </authorList>
    </citation>
    <scope>NUCLEOTIDE SEQUENCE</scope>
</reference>
<evidence type="ECO:0000259" key="10">
    <source>
        <dbReference type="PROSITE" id="PS50983"/>
    </source>
</evidence>
<keyword evidence="8 9" id="KW-0472">Membrane</keyword>
<dbReference type="InterPro" id="IPR000522">
    <property type="entry name" value="ABC_transptr_permease_BtuC"/>
</dbReference>
<dbReference type="Pfam" id="PF01032">
    <property type="entry name" value="FecCD"/>
    <property type="match status" value="1"/>
</dbReference>
<dbReference type="GO" id="GO:0022857">
    <property type="term" value="F:transmembrane transporter activity"/>
    <property type="evidence" value="ECO:0007669"/>
    <property type="project" value="InterPro"/>
</dbReference>
<dbReference type="PANTHER" id="PTHR30472">
    <property type="entry name" value="FERRIC ENTEROBACTIN TRANSPORT SYSTEM PERMEASE PROTEIN"/>
    <property type="match status" value="1"/>
</dbReference>
<evidence type="ECO:0000256" key="9">
    <source>
        <dbReference type="SAM" id="Phobius"/>
    </source>
</evidence>
<accession>D9PF66</accession>